<accession>A0A1B0CS43</accession>
<dbReference type="AlphaFoldDB" id="A0A1B0CS43"/>
<reference evidence="2" key="1">
    <citation type="submission" date="2020-05" db="UniProtKB">
        <authorList>
            <consortium name="EnsemblMetazoa"/>
        </authorList>
    </citation>
    <scope>IDENTIFICATION</scope>
    <source>
        <strain evidence="2">Jacobina</strain>
    </source>
</reference>
<evidence type="ECO:0000313" key="2">
    <source>
        <dbReference type="EnsemblMetazoa" id="LLOJ007692-PA"/>
    </source>
</evidence>
<protein>
    <submittedName>
        <fullName evidence="2">Uncharacterized protein</fullName>
    </submittedName>
</protein>
<dbReference type="Proteomes" id="UP000092461">
    <property type="component" value="Unassembled WGS sequence"/>
</dbReference>
<evidence type="ECO:0000313" key="3">
    <source>
        <dbReference type="Proteomes" id="UP000092461"/>
    </source>
</evidence>
<dbReference type="EnsemblMetazoa" id="LLOJ007692-RA">
    <property type="protein sequence ID" value="LLOJ007692-PA"/>
    <property type="gene ID" value="LLOJ007692"/>
</dbReference>
<sequence>MKDVQCEETYRKLIDQIANKSLTHPIFTTSNEVHQIDSSSDEGENDGSYTEGSDMEDMLEGLRNQKIIKYRDSDFSIAEEDITKDLTELPEEHGTPKDSLVWWMWNMETQTMDHQRTRVTSAGRASRDSPI</sequence>
<feature type="region of interest" description="Disordered" evidence="1">
    <location>
        <begin position="25"/>
        <end position="60"/>
    </location>
</feature>
<dbReference type="VEuPathDB" id="VectorBase:LLOJ007692"/>
<name>A0A1B0CS43_LUTLO</name>
<organism evidence="2 3">
    <name type="scientific">Lutzomyia longipalpis</name>
    <name type="common">Sand fly</name>
    <dbReference type="NCBI Taxonomy" id="7200"/>
    <lineage>
        <taxon>Eukaryota</taxon>
        <taxon>Metazoa</taxon>
        <taxon>Ecdysozoa</taxon>
        <taxon>Arthropoda</taxon>
        <taxon>Hexapoda</taxon>
        <taxon>Insecta</taxon>
        <taxon>Pterygota</taxon>
        <taxon>Neoptera</taxon>
        <taxon>Endopterygota</taxon>
        <taxon>Diptera</taxon>
        <taxon>Nematocera</taxon>
        <taxon>Psychodoidea</taxon>
        <taxon>Psychodidae</taxon>
        <taxon>Lutzomyia</taxon>
        <taxon>Lutzomyia</taxon>
    </lineage>
</organism>
<evidence type="ECO:0000256" key="1">
    <source>
        <dbReference type="SAM" id="MobiDB-lite"/>
    </source>
</evidence>
<dbReference type="EMBL" id="AJWK01025639">
    <property type="status" value="NOT_ANNOTATED_CDS"/>
    <property type="molecule type" value="Genomic_DNA"/>
</dbReference>
<keyword evidence="3" id="KW-1185">Reference proteome</keyword>
<dbReference type="VEuPathDB" id="VectorBase:LLONM1_001192"/>
<proteinExistence type="predicted"/>